<dbReference type="PANTHER" id="PTHR30461">
    <property type="entry name" value="DNA-INVERTASE FROM LAMBDOID PROPHAGE"/>
    <property type="match status" value="1"/>
</dbReference>
<comment type="caution">
    <text evidence="9">The sequence shown here is derived from an EMBL/GenBank/DDBJ whole genome shotgun (WGS) entry which is preliminary data.</text>
</comment>
<dbReference type="CDD" id="cd03768">
    <property type="entry name" value="SR_ResInv"/>
    <property type="match status" value="1"/>
</dbReference>
<evidence type="ECO:0000259" key="8">
    <source>
        <dbReference type="PROSITE" id="PS51736"/>
    </source>
</evidence>
<dbReference type="InterPro" id="IPR050639">
    <property type="entry name" value="SSR_resolvase"/>
</dbReference>
<dbReference type="RefSeq" id="WP_189044757.1">
    <property type="nucleotide sequence ID" value="NZ_BMJQ01000004.1"/>
</dbReference>
<organism evidence="9 10">
    <name type="scientific">Aliidongia dinghuensis</name>
    <dbReference type="NCBI Taxonomy" id="1867774"/>
    <lineage>
        <taxon>Bacteria</taxon>
        <taxon>Pseudomonadati</taxon>
        <taxon>Pseudomonadota</taxon>
        <taxon>Alphaproteobacteria</taxon>
        <taxon>Rhodospirillales</taxon>
        <taxon>Dongiaceae</taxon>
        <taxon>Aliidongia</taxon>
    </lineage>
</organism>
<dbReference type="FunFam" id="3.40.50.1390:FF:000001">
    <property type="entry name" value="DNA recombinase"/>
    <property type="match status" value="1"/>
</dbReference>
<dbReference type="InterPro" id="IPR006120">
    <property type="entry name" value="Resolvase_HTH_dom"/>
</dbReference>
<reference evidence="9" key="1">
    <citation type="journal article" date="2014" name="Int. J. Syst. Evol. Microbiol.">
        <title>Complete genome sequence of Corynebacterium casei LMG S-19264T (=DSM 44701T), isolated from a smear-ripened cheese.</title>
        <authorList>
            <consortium name="US DOE Joint Genome Institute (JGI-PGF)"/>
            <person name="Walter F."/>
            <person name="Albersmeier A."/>
            <person name="Kalinowski J."/>
            <person name="Ruckert C."/>
        </authorList>
    </citation>
    <scope>NUCLEOTIDE SEQUENCE</scope>
    <source>
        <strain evidence="9">CGMCC 1.15725</strain>
    </source>
</reference>
<dbReference type="AlphaFoldDB" id="A0A8J2YT27"/>
<dbReference type="InterPro" id="IPR006119">
    <property type="entry name" value="Resolv_N"/>
</dbReference>
<dbReference type="EMBL" id="BMJQ01000004">
    <property type="protein sequence ID" value="GGF12576.1"/>
    <property type="molecule type" value="Genomic_DNA"/>
</dbReference>
<dbReference type="Proteomes" id="UP000646365">
    <property type="component" value="Unassembled WGS sequence"/>
</dbReference>
<dbReference type="SUPFAM" id="SSF46689">
    <property type="entry name" value="Homeodomain-like"/>
    <property type="match status" value="1"/>
</dbReference>
<sequence length="182" mass="20145">MLIGYARVSTDDQNLALQRAALQSAGCARIYEEKISGAKRNRPELVRMLDQIRSEDVIVVSRLDRLARSTRDLLEIAEQLRVAEAGLRSLHEPWADTTSPAGRMVLTVFAGIAEFERELIHERTSSGRAAAKKRGVRFGRPPKLTSDQVALAQRLIGEGTSARETAEILNVHAATLYRALAR</sequence>
<keyword evidence="2" id="KW-0229">DNA integration</keyword>
<dbReference type="Gene3D" id="1.10.10.60">
    <property type="entry name" value="Homeodomain-like"/>
    <property type="match status" value="1"/>
</dbReference>
<evidence type="ECO:0000256" key="5">
    <source>
        <dbReference type="ARBA" id="ARBA00023172"/>
    </source>
</evidence>
<gene>
    <name evidence="9" type="ORF">GCM10011611_17760</name>
</gene>
<dbReference type="GO" id="GO:0015074">
    <property type="term" value="P:DNA integration"/>
    <property type="evidence" value="ECO:0007669"/>
    <property type="project" value="UniProtKB-KW"/>
</dbReference>
<keyword evidence="4" id="KW-0238">DNA-binding</keyword>
<dbReference type="SMART" id="SM00857">
    <property type="entry name" value="Resolvase"/>
    <property type="match status" value="1"/>
</dbReference>
<dbReference type="InterPro" id="IPR006118">
    <property type="entry name" value="Recombinase_CS"/>
</dbReference>
<dbReference type="PROSITE" id="PS00397">
    <property type="entry name" value="RECOMBINASES_1"/>
    <property type="match status" value="1"/>
</dbReference>
<proteinExistence type="inferred from homology"/>
<dbReference type="InterPro" id="IPR009057">
    <property type="entry name" value="Homeodomain-like_sf"/>
</dbReference>
<dbReference type="Pfam" id="PF02796">
    <property type="entry name" value="HTH_7"/>
    <property type="match status" value="1"/>
</dbReference>
<feature type="active site" description="O-(5'-phospho-DNA)-serine intermediate" evidence="6 7">
    <location>
        <position position="9"/>
    </location>
</feature>
<dbReference type="CDD" id="cd00569">
    <property type="entry name" value="HTH_Hin_like"/>
    <property type="match status" value="1"/>
</dbReference>
<dbReference type="GO" id="GO:0000150">
    <property type="term" value="F:DNA strand exchange activity"/>
    <property type="evidence" value="ECO:0007669"/>
    <property type="project" value="UniProtKB-KW"/>
</dbReference>
<evidence type="ECO:0000256" key="2">
    <source>
        <dbReference type="ARBA" id="ARBA00022908"/>
    </source>
</evidence>
<evidence type="ECO:0000256" key="3">
    <source>
        <dbReference type="ARBA" id="ARBA00023100"/>
    </source>
</evidence>
<keyword evidence="5" id="KW-0233">DNA recombination</keyword>
<evidence type="ECO:0000256" key="6">
    <source>
        <dbReference type="PIRSR" id="PIRSR606118-50"/>
    </source>
</evidence>
<evidence type="ECO:0000256" key="7">
    <source>
        <dbReference type="PROSITE-ProRule" id="PRU10137"/>
    </source>
</evidence>
<comment type="similarity">
    <text evidence="1">Belongs to the site-specific recombinase resolvase family.</text>
</comment>
<dbReference type="GO" id="GO:0003677">
    <property type="term" value="F:DNA binding"/>
    <property type="evidence" value="ECO:0007669"/>
    <property type="project" value="UniProtKB-KW"/>
</dbReference>
<accession>A0A8J2YT27</accession>
<dbReference type="Pfam" id="PF00239">
    <property type="entry name" value="Resolvase"/>
    <property type="match status" value="1"/>
</dbReference>
<evidence type="ECO:0000256" key="1">
    <source>
        <dbReference type="ARBA" id="ARBA00009913"/>
    </source>
</evidence>
<dbReference type="PROSITE" id="PS51736">
    <property type="entry name" value="RECOMBINASES_3"/>
    <property type="match status" value="1"/>
</dbReference>
<evidence type="ECO:0000256" key="4">
    <source>
        <dbReference type="ARBA" id="ARBA00023125"/>
    </source>
</evidence>
<keyword evidence="10" id="KW-1185">Reference proteome</keyword>
<keyword evidence="3" id="KW-0230">DNA invertase</keyword>
<evidence type="ECO:0000313" key="9">
    <source>
        <dbReference type="EMBL" id="GGF12576.1"/>
    </source>
</evidence>
<dbReference type="PANTHER" id="PTHR30461:SF2">
    <property type="entry name" value="SERINE RECOMBINASE PINE-RELATED"/>
    <property type="match status" value="1"/>
</dbReference>
<dbReference type="SUPFAM" id="SSF53041">
    <property type="entry name" value="Resolvase-like"/>
    <property type="match status" value="1"/>
</dbReference>
<name>A0A8J2YT27_9PROT</name>
<evidence type="ECO:0000313" key="10">
    <source>
        <dbReference type="Proteomes" id="UP000646365"/>
    </source>
</evidence>
<feature type="domain" description="Resolvase/invertase-type recombinase catalytic" evidence="8">
    <location>
        <begin position="1"/>
        <end position="135"/>
    </location>
</feature>
<reference evidence="9" key="2">
    <citation type="submission" date="2020-09" db="EMBL/GenBank/DDBJ databases">
        <authorList>
            <person name="Sun Q."/>
            <person name="Zhou Y."/>
        </authorList>
    </citation>
    <scope>NUCLEOTIDE SEQUENCE</scope>
    <source>
        <strain evidence="9">CGMCC 1.15725</strain>
    </source>
</reference>
<protein>
    <submittedName>
        <fullName evidence="9">Resolvase</fullName>
    </submittedName>
</protein>
<dbReference type="Gene3D" id="3.40.50.1390">
    <property type="entry name" value="Resolvase, N-terminal catalytic domain"/>
    <property type="match status" value="1"/>
</dbReference>
<dbReference type="InterPro" id="IPR036162">
    <property type="entry name" value="Resolvase-like_N_sf"/>
</dbReference>